<dbReference type="EnsemblPlants" id="TraesCS1D02G378800.1">
    <property type="protein sequence ID" value="TraesCS1D02G378800.1.cds1"/>
    <property type="gene ID" value="TraesCS1D02G378800"/>
</dbReference>
<dbReference type="CDD" id="cd10017">
    <property type="entry name" value="B3_DNA"/>
    <property type="match status" value="1"/>
</dbReference>
<reference evidence="9" key="2">
    <citation type="submission" date="2018-10" db="UniProtKB">
        <authorList>
            <consortium name="EnsemblPlants"/>
        </authorList>
    </citation>
    <scope>IDENTIFICATION</scope>
</reference>
<dbReference type="Gramene" id="TraesCS1D02G378800.1">
    <property type="protein sequence ID" value="TraesCS1D02G378800.1.cds1"/>
    <property type="gene ID" value="TraesCS1D02G378800"/>
</dbReference>
<organism evidence="9">
    <name type="scientific">Triticum aestivum</name>
    <name type="common">Wheat</name>
    <dbReference type="NCBI Taxonomy" id="4565"/>
    <lineage>
        <taxon>Eukaryota</taxon>
        <taxon>Viridiplantae</taxon>
        <taxon>Streptophyta</taxon>
        <taxon>Embryophyta</taxon>
        <taxon>Tracheophyta</taxon>
        <taxon>Spermatophyta</taxon>
        <taxon>Magnoliopsida</taxon>
        <taxon>Liliopsida</taxon>
        <taxon>Poales</taxon>
        <taxon>Poaceae</taxon>
        <taxon>BOP clade</taxon>
        <taxon>Pooideae</taxon>
        <taxon>Triticodae</taxon>
        <taxon>Triticeae</taxon>
        <taxon>Triticinae</taxon>
        <taxon>Triticum</taxon>
    </lineage>
</organism>
<feature type="region of interest" description="Disordered" evidence="6">
    <location>
        <begin position="1"/>
        <end position="74"/>
    </location>
</feature>
<reference evidence="9" key="1">
    <citation type="submission" date="2018-08" db="EMBL/GenBank/DDBJ databases">
        <authorList>
            <person name="Rossello M."/>
        </authorList>
    </citation>
    <scope>NUCLEOTIDE SEQUENCE [LARGE SCALE GENOMIC DNA]</scope>
    <source>
        <strain evidence="9">cv. Chinese Spring</strain>
    </source>
</reference>
<dbReference type="PaxDb" id="4565-Traes_1DL_011784D10.2"/>
<dbReference type="Pfam" id="PF02362">
    <property type="entry name" value="B3"/>
    <property type="match status" value="1"/>
</dbReference>
<dbReference type="Proteomes" id="UP000019116">
    <property type="component" value="Chromosome 1D"/>
</dbReference>
<dbReference type="GO" id="GO:0003700">
    <property type="term" value="F:DNA-binding transcription factor activity"/>
    <property type="evidence" value="ECO:0007669"/>
    <property type="project" value="InterPro"/>
</dbReference>
<dbReference type="Gene3D" id="2.40.330.10">
    <property type="entry name" value="DNA-binding pseudobarrel domain"/>
    <property type="match status" value="1"/>
</dbReference>
<dbReference type="OMA" id="VGPVQMV"/>
<dbReference type="Gramene" id="TraesWEE_scaffold_096847_01G000100.1">
    <property type="protein sequence ID" value="TraesWEE_scaffold_096847_01G000100.1"/>
    <property type="gene ID" value="TraesWEE_scaffold_096847_01G000100"/>
</dbReference>
<dbReference type="PANTHER" id="PTHR31140:SF151">
    <property type="entry name" value="AP2_ERF AND B3 DOMAIN-CONTAINING PROTEIN"/>
    <property type="match status" value="1"/>
</dbReference>
<feature type="compositionally biased region" description="Low complexity" evidence="6">
    <location>
        <begin position="169"/>
        <end position="193"/>
    </location>
</feature>
<feature type="compositionally biased region" description="Low complexity" evidence="6">
    <location>
        <begin position="16"/>
        <end position="33"/>
    </location>
</feature>
<name>A0A3B6A1N0_WHEAT</name>
<dbReference type="GeneID" id="123175117"/>
<dbReference type="GO" id="GO:0003677">
    <property type="term" value="F:DNA binding"/>
    <property type="evidence" value="ECO:0007669"/>
    <property type="project" value="UniProtKB-KW"/>
</dbReference>
<dbReference type="Gramene" id="TraesSYM1D03G00560560.1">
    <property type="protein sequence ID" value="TraesSYM1D03G00560560.1.CDS1"/>
    <property type="gene ID" value="TraesSYM1D03G00560560"/>
</dbReference>
<evidence type="ECO:0000256" key="6">
    <source>
        <dbReference type="SAM" id="MobiDB-lite"/>
    </source>
</evidence>
<dbReference type="Gramene" id="TraesROB_scaffold_098254_01G000100.1">
    <property type="protein sequence ID" value="TraesROB_scaffold_098254_01G000100.1"/>
    <property type="gene ID" value="TraesROB_scaffold_098254_01G000100"/>
</dbReference>
<dbReference type="Gramene" id="TraesJUL1D03G00556430.1">
    <property type="protein sequence ID" value="TraesJUL1D03G00556430.1.CDS1"/>
    <property type="gene ID" value="TraesJUL1D03G00556430"/>
</dbReference>
<keyword evidence="4" id="KW-0804">Transcription</keyword>
<sequence>MDSARSCLVDDVSSGASTGKKASPAPAAPATKPLQRVGSGASAVMDAPEPGAEADSGRGGRLPSSKYKGVVPQPNGRWGAQIYERHQRVWLGTFTGEAEAARAYDTAAQRFRGRDAVTNFRPLAESEPEDAAELRFLAARSKAEVVDMLRKHIYPDELAQHKRAFFASASSSPTSSSSAPASSAPSAAAPSAATRREHLFDKTATPSDVGKLNRLVIPKQHAEKHFPLQLPSSSAAVPGECKGVLLNFDDAVGKTWRFRYSYWNSSQSYVLTMGWSRFVKEKGLHAGDAVGFYRSASGNNQLFIDCKLRSKTTTTTTTFLNAVAAPSAAPVTRTVRLFGVDLPTAPAPEREEYGMTKTNKKSMDASVAAPTPVHAVWKKRCVDFALTYRHATTSQCPRSRDQLEGVQGAGSTFAL</sequence>
<dbReference type="InterPro" id="IPR001471">
    <property type="entry name" value="AP2/ERF_dom"/>
</dbReference>
<dbReference type="SMART" id="SM01019">
    <property type="entry name" value="B3"/>
    <property type="match status" value="1"/>
</dbReference>
<accession>A0A3B6A1N0</accession>
<dbReference type="AlphaFoldDB" id="A0A3B6A1N0"/>
<dbReference type="SUPFAM" id="SSF54171">
    <property type="entry name" value="DNA-binding domain"/>
    <property type="match status" value="1"/>
</dbReference>
<dbReference type="Gramene" id="TraesCS1D03G0881500.1">
    <property type="protein sequence ID" value="TraesCS1D03G0881500.1.CDS1"/>
    <property type="gene ID" value="TraesCS1D03G0881500"/>
</dbReference>
<feature type="domain" description="TF-B3" evidence="7">
    <location>
        <begin position="200"/>
        <end position="310"/>
    </location>
</feature>
<dbReference type="Gramene" id="TraesNOR1D03G00561600.1">
    <property type="protein sequence ID" value="TraesNOR1D03G00561600.1.CDS1"/>
    <property type="gene ID" value="TraesNOR1D03G00561600"/>
</dbReference>
<evidence type="ECO:0000256" key="2">
    <source>
        <dbReference type="ARBA" id="ARBA00023015"/>
    </source>
</evidence>
<dbReference type="Gramene" id="TraesMAC1D03G00552970.1">
    <property type="protein sequence ID" value="TraesMAC1D03G00552970.1.CDS1"/>
    <property type="gene ID" value="TraesMAC1D03G00552970"/>
</dbReference>
<protein>
    <recommendedName>
        <fullName evidence="11">AP2/ERF and B3 domain-containing protein</fullName>
    </recommendedName>
</protein>
<keyword evidence="10" id="KW-1185">Reference proteome</keyword>
<evidence type="ECO:0008006" key="11">
    <source>
        <dbReference type="Google" id="ProtNLM"/>
    </source>
</evidence>
<dbReference type="SMART" id="SM00380">
    <property type="entry name" value="AP2"/>
    <property type="match status" value="1"/>
</dbReference>
<keyword evidence="2" id="KW-0805">Transcription regulation</keyword>
<keyword evidence="5" id="KW-0539">Nucleus</keyword>
<evidence type="ECO:0000313" key="9">
    <source>
        <dbReference type="EnsemblPlants" id="TraesCS1D02G378800.1.cds1"/>
    </source>
</evidence>
<dbReference type="CDD" id="cd00018">
    <property type="entry name" value="AP2"/>
    <property type="match status" value="1"/>
</dbReference>
<dbReference type="Gramene" id="TraesKAR1D01G0328530.1">
    <property type="protein sequence ID" value="cds.TraesKAR1D01G0328530.1"/>
    <property type="gene ID" value="TraesKAR1D01G0328530"/>
</dbReference>
<evidence type="ECO:0000256" key="5">
    <source>
        <dbReference type="ARBA" id="ARBA00023242"/>
    </source>
</evidence>
<dbReference type="InterPro" id="IPR015300">
    <property type="entry name" value="DNA-bd_pseudobarrel_sf"/>
</dbReference>
<dbReference type="InterPro" id="IPR016177">
    <property type="entry name" value="DNA-bd_dom_sf"/>
</dbReference>
<evidence type="ECO:0000256" key="4">
    <source>
        <dbReference type="ARBA" id="ARBA00023163"/>
    </source>
</evidence>
<dbReference type="Gene3D" id="3.30.730.10">
    <property type="entry name" value="AP2/ERF domain"/>
    <property type="match status" value="1"/>
</dbReference>
<dbReference type="InterPro" id="IPR036955">
    <property type="entry name" value="AP2/ERF_dom_sf"/>
</dbReference>
<feature type="domain" description="AP2/ERF" evidence="8">
    <location>
        <begin position="66"/>
        <end position="121"/>
    </location>
</feature>
<dbReference type="Gramene" id="TraesLDM1D03G00555840.1">
    <property type="protein sequence ID" value="TraesLDM1D03G00555840.1.CDS1"/>
    <property type="gene ID" value="TraesLDM1D03G00555840"/>
</dbReference>
<dbReference type="PROSITE" id="PS50863">
    <property type="entry name" value="B3"/>
    <property type="match status" value="1"/>
</dbReference>
<dbReference type="Gramene" id="TraesCLE_scaffold_100187_01G000100.1">
    <property type="protein sequence ID" value="TraesCLE_scaffold_100187_01G000100.1"/>
    <property type="gene ID" value="TraesCLE_scaffold_100187_01G000100"/>
</dbReference>
<dbReference type="Gramene" id="TraesCAD_scaffold_078891_01G000100.1">
    <property type="protein sequence ID" value="TraesCAD_scaffold_078891_01G000100.1"/>
    <property type="gene ID" value="TraesCAD_scaffold_078891_01G000100"/>
</dbReference>
<dbReference type="RefSeq" id="XP_044446078.1">
    <property type="nucleotide sequence ID" value="XM_044590143.1"/>
</dbReference>
<dbReference type="SMR" id="A0A3B6A1N0"/>
<evidence type="ECO:0000259" key="7">
    <source>
        <dbReference type="PROSITE" id="PS50863"/>
    </source>
</evidence>
<keyword evidence="3" id="KW-0238">DNA-binding</keyword>
<gene>
    <name evidence="9" type="primary">LOC123175117</name>
</gene>
<dbReference type="InterPro" id="IPR003340">
    <property type="entry name" value="B3_DNA-bd"/>
</dbReference>
<dbReference type="Gramene" id="TraesPARA_EIv1.0_0313640.1">
    <property type="protein sequence ID" value="TraesPARA_EIv1.0_0313640.1.CDS1"/>
    <property type="gene ID" value="TraesPARA_EIv1.0_0313640"/>
</dbReference>
<dbReference type="Gramene" id="TraesLAC1D03G00557280.1">
    <property type="protein sequence ID" value="TraesLAC1D03G00557280.1.CDS1"/>
    <property type="gene ID" value="TraesLAC1D03G00557280"/>
</dbReference>
<evidence type="ECO:0000313" key="10">
    <source>
        <dbReference type="Proteomes" id="UP000019116"/>
    </source>
</evidence>
<dbReference type="Gramene" id="TraesJAG1D03G00552950.1">
    <property type="protein sequence ID" value="TraesJAG1D03G00552950.1.CDS1"/>
    <property type="gene ID" value="TraesJAG1D03G00552950"/>
</dbReference>
<dbReference type="Pfam" id="PF00847">
    <property type="entry name" value="AP2"/>
    <property type="match status" value="1"/>
</dbReference>
<proteinExistence type="predicted"/>
<dbReference type="InterPro" id="IPR044800">
    <property type="entry name" value="LEC2-like"/>
</dbReference>
<dbReference type="GO" id="GO:0005634">
    <property type="term" value="C:nucleus"/>
    <property type="evidence" value="ECO:0007669"/>
    <property type="project" value="UniProtKB-SubCell"/>
</dbReference>
<evidence type="ECO:0000259" key="8">
    <source>
        <dbReference type="PROSITE" id="PS51032"/>
    </source>
</evidence>
<dbReference type="PANTHER" id="PTHR31140">
    <property type="entry name" value="B3 DOMAIN-CONTAINING TRANSCRIPTION FACTOR ABI3"/>
    <property type="match status" value="1"/>
</dbReference>
<dbReference type="PROSITE" id="PS51032">
    <property type="entry name" value="AP2_ERF"/>
    <property type="match status" value="1"/>
</dbReference>
<evidence type="ECO:0000256" key="1">
    <source>
        <dbReference type="ARBA" id="ARBA00004123"/>
    </source>
</evidence>
<dbReference type="FunFam" id="3.30.730.10:FF:000008">
    <property type="entry name" value="AP2 domain-containing protein RAP2.8"/>
    <property type="match status" value="1"/>
</dbReference>
<dbReference type="Gramene" id="TraesARI1D03G00559810.1">
    <property type="protein sequence ID" value="TraesARI1D03G00559810.1.CDS1"/>
    <property type="gene ID" value="TraesARI1D03G00559810"/>
</dbReference>
<dbReference type="OrthoDB" id="2020802at2759"/>
<evidence type="ECO:0000256" key="3">
    <source>
        <dbReference type="ARBA" id="ARBA00023125"/>
    </source>
</evidence>
<feature type="region of interest" description="Disordered" evidence="6">
    <location>
        <begin position="169"/>
        <end position="194"/>
    </location>
</feature>
<comment type="subcellular location">
    <subcellularLocation>
        <location evidence="1">Nucleus</location>
    </subcellularLocation>
</comment>
<dbReference type="Gramene" id="TraesSTA1D03G00552040.1">
    <property type="protein sequence ID" value="TraesSTA1D03G00552040.1.CDS1"/>
    <property type="gene ID" value="TraesSTA1D03G00552040"/>
</dbReference>
<dbReference type="SUPFAM" id="SSF101936">
    <property type="entry name" value="DNA-binding pseudobarrel domain"/>
    <property type="match status" value="1"/>
</dbReference>